<keyword evidence="5 8" id="KW-0119">Carbohydrate metabolism</keyword>
<protein>
    <recommendedName>
        <fullName evidence="8">AA9 family lytic polysaccharide monooxygenase</fullName>
        <ecNumber evidence="8">1.14.99.56</ecNumber>
    </recommendedName>
    <alternativeName>
        <fullName evidence="8">Endo-beta-1,4-glucanase</fullName>
    </alternativeName>
    <alternativeName>
        <fullName evidence="8">Glycosyl hydrolase 61 family protein</fullName>
    </alternativeName>
</protein>
<evidence type="ECO:0000256" key="10">
    <source>
        <dbReference type="SAM" id="SignalP"/>
    </source>
</evidence>
<dbReference type="Gene3D" id="2.70.50.70">
    <property type="match status" value="1"/>
</dbReference>
<evidence type="ECO:0000259" key="11">
    <source>
        <dbReference type="Pfam" id="PF03443"/>
    </source>
</evidence>
<dbReference type="GO" id="GO:0005576">
    <property type="term" value="C:extracellular region"/>
    <property type="evidence" value="ECO:0007669"/>
    <property type="project" value="UniProtKB-SubCell"/>
</dbReference>
<proteinExistence type="inferred from homology"/>
<name>A0A8K0UVT4_9AGAR</name>
<dbReference type="InterPro" id="IPR005103">
    <property type="entry name" value="AA9_LPMO"/>
</dbReference>
<dbReference type="EMBL" id="JAEVFJ010000005">
    <property type="protein sequence ID" value="KAH8104698.1"/>
    <property type="molecule type" value="Genomic_DNA"/>
</dbReference>
<keyword evidence="6 8" id="KW-0624">Polysaccharide degradation</keyword>
<keyword evidence="4 8" id="KW-1015">Disulfide bond</keyword>
<feature type="compositionally biased region" description="Low complexity" evidence="9">
    <location>
        <begin position="257"/>
        <end position="275"/>
    </location>
</feature>
<evidence type="ECO:0000313" key="13">
    <source>
        <dbReference type="Proteomes" id="UP000813824"/>
    </source>
</evidence>
<keyword evidence="10" id="KW-0732">Signal</keyword>
<dbReference type="EC" id="1.14.99.56" evidence="8"/>
<evidence type="ECO:0000256" key="1">
    <source>
        <dbReference type="ARBA" id="ARBA00004613"/>
    </source>
</evidence>
<dbReference type="GO" id="GO:0008810">
    <property type="term" value="F:cellulase activity"/>
    <property type="evidence" value="ECO:0007669"/>
    <property type="project" value="UniProtKB-UniRule"/>
</dbReference>
<reference evidence="12" key="1">
    <citation type="journal article" date="2021" name="New Phytol.">
        <title>Evolutionary innovations through gain and loss of genes in the ectomycorrhizal Boletales.</title>
        <authorList>
            <person name="Wu G."/>
            <person name="Miyauchi S."/>
            <person name="Morin E."/>
            <person name="Kuo A."/>
            <person name="Drula E."/>
            <person name="Varga T."/>
            <person name="Kohler A."/>
            <person name="Feng B."/>
            <person name="Cao Y."/>
            <person name="Lipzen A."/>
            <person name="Daum C."/>
            <person name="Hundley H."/>
            <person name="Pangilinan J."/>
            <person name="Johnson J."/>
            <person name="Barry K."/>
            <person name="LaButti K."/>
            <person name="Ng V."/>
            <person name="Ahrendt S."/>
            <person name="Min B."/>
            <person name="Choi I.G."/>
            <person name="Park H."/>
            <person name="Plett J.M."/>
            <person name="Magnuson J."/>
            <person name="Spatafora J.W."/>
            <person name="Nagy L.G."/>
            <person name="Henrissat B."/>
            <person name="Grigoriev I.V."/>
            <person name="Yang Z.L."/>
            <person name="Xu J."/>
            <person name="Martin F.M."/>
        </authorList>
    </citation>
    <scope>NUCLEOTIDE SEQUENCE</scope>
    <source>
        <strain evidence="12">KKN 215</strain>
    </source>
</reference>
<feature type="signal peptide" evidence="10">
    <location>
        <begin position="1"/>
        <end position="19"/>
    </location>
</feature>
<dbReference type="GO" id="GO:0030248">
    <property type="term" value="F:cellulose binding"/>
    <property type="evidence" value="ECO:0007669"/>
    <property type="project" value="UniProtKB-UniRule"/>
</dbReference>
<evidence type="ECO:0000256" key="8">
    <source>
        <dbReference type="RuleBase" id="RU368122"/>
    </source>
</evidence>
<sequence>MTRIASLAVFTALATSAFAHTIMQQVYINGVDQGHMTGIRVPDYDGPITDVTSNDVICNGGINPFHQPISKTVLTAAAGSQITTEWHHTLAGADPSDAADPVDPSHKGPVLVYLAQIPDATQTDVTGLKWFKIYEDGLDSSGKWGVDRMIANKGKVTFTLPSCIAAGQYLLRAEMIALHAAGSYPGAQLYMECAQLKITGGGNTSPATVSFPGAYKGTDPGIKINIYQQLSGYTIPGPAVFSCNGAAPAPPAPPVTSAPAPTSAPTAVPPVTSAPAPSPTGALAQKYAQCGGQG</sequence>
<comment type="catalytic activity">
    <reaction evidence="8">
        <text>[(1-&gt;4)-beta-D-glucosyl]n+m + reduced acceptor + O2 = 4-dehydro-beta-D-glucosyl-[(1-&gt;4)-beta-D-glucosyl]n-1 + [(1-&gt;4)-beta-D-glucosyl]m + acceptor + H2O.</text>
        <dbReference type="EC" id="1.14.99.56"/>
    </reaction>
</comment>
<feature type="region of interest" description="Disordered" evidence="9">
    <location>
        <begin position="251"/>
        <end position="294"/>
    </location>
</feature>
<dbReference type="OrthoDB" id="2525337at2759"/>
<dbReference type="Proteomes" id="UP000813824">
    <property type="component" value="Unassembled WGS sequence"/>
</dbReference>
<evidence type="ECO:0000256" key="9">
    <source>
        <dbReference type="SAM" id="MobiDB-lite"/>
    </source>
</evidence>
<comment type="similarity">
    <text evidence="7">Belongs to the polysaccharide monooxygenase AA9 family.</text>
</comment>
<comment type="caution">
    <text evidence="12">The sequence shown here is derived from an EMBL/GenBank/DDBJ whole genome shotgun (WGS) entry which is preliminary data.</text>
</comment>
<dbReference type="CDD" id="cd21175">
    <property type="entry name" value="LPMO_AA9"/>
    <property type="match status" value="1"/>
</dbReference>
<feature type="domain" description="Auxiliary Activity family 9 catalytic" evidence="11">
    <location>
        <begin position="20"/>
        <end position="230"/>
    </location>
</feature>
<evidence type="ECO:0000256" key="5">
    <source>
        <dbReference type="ARBA" id="ARBA00023277"/>
    </source>
</evidence>
<comment type="subcellular location">
    <subcellularLocation>
        <location evidence="1 8">Secreted</location>
    </subcellularLocation>
</comment>
<gene>
    <name evidence="12" type="ORF">BXZ70DRAFT_610370</name>
</gene>
<evidence type="ECO:0000313" key="12">
    <source>
        <dbReference type="EMBL" id="KAH8104698.1"/>
    </source>
</evidence>
<evidence type="ECO:0000256" key="3">
    <source>
        <dbReference type="ARBA" id="ARBA00023001"/>
    </source>
</evidence>
<accession>A0A8K0UVT4</accession>
<keyword evidence="3 8" id="KW-0136">Cellulose degradation</keyword>
<keyword evidence="2 8" id="KW-0964">Secreted</keyword>
<keyword evidence="13" id="KW-1185">Reference proteome</keyword>
<dbReference type="PANTHER" id="PTHR33353">
    <property type="entry name" value="PUTATIVE (AFU_ORTHOLOGUE AFUA_1G12560)-RELATED"/>
    <property type="match status" value="1"/>
</dbReference>
<evidence type="ECO:0000256" key="7">
    <source>
        <dbReference type="ARBA" id="ARBA00044502"/>
    </source>
</evidence>
<evidence type="ECO:0000256" key="6">
    <source>
        <dbReference type="ARBA" id="ARBA00023326"/>
    </source>
</evidence>
<dbReference type="AlphaFoldDB" id="A0A8K0UVT4"/>
<dbReference type="Pfam" id="PF03443">
    <property type="entry name" value="AA9"/>
    <property type="match status" value="1"/>
</dbReference>
<dbReference type="InterPro" id="IPR049892">
    <property type="entry name" value="AA9"/>
</dbReference>
<evidence type="ECO:0000256" key="2">
    <source>
        <dbReference type="ARBA" id="ARBA00022525"/>
    </source>
</evidence>
<feature type="chain" id="PRO_5035446320" description="AA9 family lytic polysaccharide monooxygenase" evidence="10">
    <location>
        <begin position="20"/>
        <end position="294"/>
    </location>
</feature>
<comment type="domain">
    <text evidence="8">Has a modular structure: an endo-beta-1,4-glucanase catalytic module at the N-terminus, a linker rich in serines and threonines, and a C-terminal carbohydrate-binding module (CBM).</text>
</comment>
<dbReference type="PANTHER" id="PTHR33353:SF17">
    <property type="entry name" value="ENDO-BETA-1,4-GLUCANASE D"/>
    <property type="match status" value="1"/>
</dbReference>
<dbReference type="GO" id="GO:0030245">
    <property type="term" value="P:cellulose catabolic process"/>
    <property type="evidence" value="ECO:0007669"/>
    <property type="project" value="UniProtKB-UniRule"/>
</dbReference>
<comment type="function">
    <text evidence="8">Lytic polysaccharide monooxygenase (LMPO) that depolymerizes crystalline and amorphous polysaccharides via the oxidation of scissile alpha- or beta-(1-4)-glycosidic bonds, yielding C1 and/or C4 oxidation products. Catalysis by LPMOs requires the reduction of the active-site copper from Cu(II) to Cu(I) by a reducing agent and H(2)O(2) or O(2) as a cosubstrate.</text>
</comment>
<organism evidence="12 13">
    <name type="scientific">Cristinia sonorae</name>
    <dbReference type="NCBI Taxonomy" id="1940300"/>
    <lineage>
        <taxon>Eukaryota</taxon>
        <taxon>Fungi</taxon>
        <taxon>Dikarya</taxon>
        <taxon>Basidiomycota</taxon>
        <taxon>Agaricomycotina</taxon>
        <taxon>Agaricomycetes</taxon>
        <taxon>Agaricomycetidae</taxon>
        <taxon>Agaricales</taxon>
        <taxon>Pleurotineae</taxon>
        <taxon>Stephanosporaceae</taxon>
        <taxon>Cristinia</taxon>
    </lineage>
</organism>
<evidence type="ECO:0000256" key="4">
    <source>
        <dbReference type="ARBA" id="ARBA00023157"/>
    </source>
</evidence>
<keyword evidence="12" id="KW-0378">Hydrolase</keyword>